<keyword evidence="1" id="KW-1133">Transmembrane helix</keyword>
<dbReference type="AlphaFoldDB" id="A0A4P2QS35"/>
<keyword evidence="1" id="KW-0472">Membrane</keyword>
<feature type="transmembrane region" description="Helical" evidence="1">
    <location>
        <begin position="53"/>
        <end position="76"/>
    </location>
</feature>
<name>A0A4P2QS35_SORCE</name>
<evidence type="ECO:0000313" key="2">
    <source>
        <dbReference type="EMBL" id="AUX33074.1"/>
    </source>
</evidence>
<gene>
    <name evidence="2" type="ORF">SOCE836_052270</name>
</gene>
<organism evidence="2 3">
    <name type="scientific">Sorangium cellulosum</name>
    <name type="common">Polyangium cellulosum</name>
    <dbReference type="NCBI Taxonomy" id="56"/>
    <lineage>
        <taxon>Bacteria</taxon>
        <taxon>Pseudomonadati</taxon>
        <taxon>Myxococcota</taxon>
        <taxon>Polyangia</taxon>
        <taxon>Polyangiales</taxon>
        <taxon>Polyangiaceae</taxon>
        <taxon>Sorangium</taxon>
    </lineage>
</organism>
<feature type="transmembrane region" description="Helical" evidence="1">
    <location>
        <begin position="88"/>
        <end position="108"/>
    </location>
</feature>
<evidence type="ECO:0008006" key="4">
    <source>
        <dbReference type="Google" id="ProtNLM"/>
    </source>
</evidence>
<dbReference type="RefSeq" id="WP_165374162.1">
    <property type="nucleotide sequence ID" value="NZ_CP012672.1"/>
</dbReference>
<dbReference type="EMBL" id="CP012672">
    <property type="protein sequence ID" value="AUX33074.1"/>
    <property type="molecule type" value="Genomic_DNA"/>
</dbReference>
<dbReference type="Pfam" id="PF07332">
    <property type="entry name" value="Phage_holin_3_6"/>
    <property type="match status" value="1"/>
</dbReference>
<reference evidence="2 3" key="1">
    <citation type="submission" date="2015-09" db="EMBL/GenBank/DDBJ databases">
        <title>Sorangium comparison.</title>
        <authorList>
            <person name="Zaburannyi N."/>
            <person name="Bunk B."/>
            <person name="Overmann J."/>
            <person name="Mueller R."/>
        </authorList>
    </citation>
    <scope>NUCLEOTIDE SEQUENCE [LARGE SCALE GENOMIC DNA]</scope>
    <source>
        <strain evidence="2 3">So ce836</strain>
    </source>
</reference>
<proteinExistence type="predicted"/>
<accession>A0A4P2QS35</accession>
<dbReference type="Proteomes" id="UP000295497">
    <property type="component" value="Chromosome"/>
</dbReference>
<evidence type="ECO:0000313" key="3">
    <source>
        <dbReference type="Proteomes" id="UP000295497"/>
    </source>
</evidence>
<evidence type="ECO:0000256" key="1">
    <source>
        <dbReference type="SAM" id="Phobius"/>
    </source>
</evidence>
<sequence>MQYQASTDPSQADRSSQDLAADAIHEAKELLAAEIALAKRDLRRTAAALSRSAIAFGVAGVAALAGIDALMVSLAVGQRRNHPARGAAVGLGLLALAAGAALVGRSALPRSPLPIAARVASDIEDVARRVVG</sequence>
<keyword evidence="1" id="KW-0812">Transmembrane</keyword>
<dbReference type="InterPro" id="IPR009937">
    <property type="entry name" value="Phage_holin_3_6"/>
</dbReference>
<protein>
    <recommendedName>
        <fullName evidence="4">Phage holin family protein</fullName>
    </recommendedName>
</protein>